<dbReference type="PROSITE" id="PS51375">
    <property type="entry name" value="PPR"/>
    <property type="match status" value="2"/>
</dbReference>
<keyword evidence="2" id="KW-0677">Repeat</keyword>
<evidence type="ECO:0000259" key="5">
    <source>
        <dbReference type="PROSITE" id="PS50191"/>
    </source>
</evidence>
<dbReference type="Gene3D" id="1.25.40.10">
    <property type="entry name" value="Tetratricopeptide repeat domain"/>
    <property type="match status" value="2"/>
</dbReference>
<reference evidence="6" key="1">
    <citation type="submission" date="2018-01" db="EMBL/GenBank/DDBJ databases">
        <authorList>
            <person name="Mao J.F."/>
        </authorList>
    </citation>
    <scope>NUCLEOTIDE SEQUENCE</scope>
    <source>
        <strain evidence="6">Huo1</strain>
        <tissue evidence="6">Leaf</tissue>
    </source>
</reference>
<comment type="caution">
    <text evidence="6">The sequence shown here is derived from an EMBL/GenBank/DDBJ whole genome shotgun (WGS) entry which is preliminary data.</text>
</comment>
<feature type="repeat" description="PPR" evidence="3">
    <location>
        <begin position="745"/>
        <end position="779"/>
    </location>
</feature>
<evidence type="ECO:0000256" key="2">
    <source>
        <dbReference type="ARBA" id="ARBA00022737"/>
    </source>
</evidence>
<dbReference type="SUPFAM" id="SSF52087">
    <property type="entry name" value="CRAL/TRIO domain"/>
    <property type="match status" value="1"/>
</dbReference>
<dbReference type="PROSITE" id="PS50191">
    <property type="entry name" value="CRAL_TRIO"/>
    <property type="match status" value="1"/>
</dbReference>
<feature type="domain" description="CRAL-TRIO" evidence="5">
    <location>
        <begin position="61"/>
        <end position="227"/>
    </location>
</feature>
<gene>
    <name evidence="6" type="ORF">SASPL_106303</name>
</gene>
<accession>A0A8X8YKQ6</accession>
<comment type="similarity">
    <text evidence="1">Belongs to the PPR family. P subfamily.</text>
</comment>
<dbReference type="GO" id="GO:0005739">
    <property type="term" value="C:mitochondrion"/>
    <property type="evidence" value="ECO:0007669"/>
    <property type="project" value="TreeGrafter"/>
</dbReference>
<dbReference type="SMART" id="SM00516">
    <property type="entry name" value="SEC14"/>
    <property type="match status" value="1"/>
</dbReference>
<dbReference type="AlphaFoldDB" id="A0A8X8YKQ6"/>
<dbReference type="InterPro" id="IPR001251">
    <property type="entry name" value="CRAL-TRIO_dom"/>
</dbReference>
<dbReference type="InterPro" id="IPR036865">
    <property type="entry name" value="CRAL-TRIO_dom_sf"/>
</dbReference>
<dbReference type="Pfam" id="PF13812">
    <property type="entry name" value="PPR_3"/>
    <property type="match status" value="1"/>
</dbReference>
<reference evidence="6" key="2">
    <citation type="submission" date="2020-08" db="EMBL/GenBank/DDBJ databases">
        <title>Plant Genome Project.</title>
        <authorList>
            <person name="Zhang R.-G."/>
        </authorList>
    </citation>
    <scope>NUCLEOTIDE SEQUENCE</scope>
    <source>
        <strain evidence="6">Huo1</strain>
        <tissue evidence="6">Leaf</tissue>
    </source>
</reference>
<dbReference type="PANTHER" id="PTHR45717:SF15">
    <property type="entry name" value="AGL218WP"/>
    <property type="match status" value="1"/>
</dbReference>
<dbReference type="CDD" id="cd00170">
    <property type="entry name" value="SEC14"/>
    <property type="match status" value="1"/>
</dbReference>
<evidence type="ECO:0000313" key="7">
    <source>
        <dbReference type="Proteomes" id="UP000298416"/>
    </source>
</evidence>
<dbReference type="Pfam" id="PF00650">
    <property type="entry name" value="CRAL_TRIO"/>
    <property type="match status" value="1"/>
</dbReference>
<evidence type="ECO:0000313" key="6">
    <source>
        <dbReference type="EMBL" id="KAG6434663.1"/>
    </source>
</evidence>
<dbReference type="InterPro" id="IPR011990">
    <property type="entry name" value="TPR-like_helical_dom_sf"/>
</dbReference>
<dbReference type="Pfam" id="PF01535">
    <property type="entry name" value="PPR"/>
    <property type="match status" value="1"/>
</dbReference>
<dbReference type="PANTHER" id="PTHR45717">
    <property type="entry name" value="OS12G0527900 PROTEIN"/>
    <property type="match status" value="1"/>
</dbReference>
<dbReference type="InterPro" id="IPR002885">
    <property type="entry name" value="PPR_rpt"/>
</dbReference>
<dbReference type="GO" id="GO:0003729">
    <property type="term" value="F:mRNA binding"/>
    <property type="evidence" value="ECO:0007669"/>
    <property type="project" value="UniProtKB-ARBA"/>
</dbReference>
<dbReference type="Proteomes" id="UP000298416">
    <property type="component" value="Unassembled WGS sequence"/>
</dbReference>
<sequence length="907" mass="102172">MEKPEMLPETLARSQNLTTAAAKTEGFCKMEKPEMLPETLDWSQNLTTAAAAVKEEFDYKKLCEVKRYYPHGYHGIDRRGRPVYIERLGKLDVEGLMKVTTLERYVLYQTQQYEKTIKVRFPACSAAANKHINRSIAILDVQAVSFKSFTSPVQKVLLQLRKIFNDNYPETLSEMVIVNASPGFKLLWNVVKCFLDPHTVSKIQVIGSKYQSKLLELVDKSYVFDFPLLRKKIPSCCEPPISSGKSLFLKSYPSPYSSSESIFDLCSVFCVLFLLPVHCRVFDLLTEFGIFHFSLCIFRCYRNKGSPSRSGRIFRGKTEFAGCCSETSNAAIIAPRETIFDGLLSCTRYYSKSSGFPKSNREVRTFSSQVDANGNGEDLEDGFSELEAPQNSVEEAASGDESDDGSGSGSELSEDELNELDTPGSETDGKKDKLTRAKASSAMCKAILAAPTSPVSKVLEKWVEDGKEVTESEAQLAMDILRRRKLFVKALQLSEWLESSKHIEFTQANYVSRVDLISKVHGIFKAENYVKRLPESFRTETVYRTLLANAVSATNVKKAEELFNKIKDLGLTVTSFSCNQLLLLYKRVDRKKIADVLLLMEKENVKPTVFTYQILIDVKGQSRDIEGMEQIVETMKAEGLKPSSQIQTSLAQYYATAGLEDKAEALLKEIEGDGLEKNRWACRLLMPIYASLGKADEVERIWKLCESDPWLEDCVSAIGAWGQLNKIEKAEEAFNKLVEKVKKPSSKHYTALLKVYSNHKMLTKGKELVNQMASDGCHLGPLIWDSLVKLYVGAGEVEKADSILVKAIKKKVGKPMFTSFLAIMDKYAERGDVHNTEKIFQMMKGAGYESRTRQYHSLLHAYVKAKKPAYGFRDRMKADNIFPNRAINSELRKLDALGKSRVDDLLE</sequence>
<protein>
    <recommendedName>
        <fullName evidence="5">CRAL-TRIO domain-containing protein</fullName>
    </recommendedName>
</protein>
<dbReference type="EMBL" id="PNBA02000002">
    <property type="protein sequence ID" value="KAG6434663.1"/>
    <property type="molecule type" value="Genomic_DNA"/>
</dbReference>
<evidence type="ECO:0000256" key="4">
    <source>
        <dbReference type="SAM" id="MobiDB-lite"/>
    </source>
</evidence>
<keyword evidence="7" id="KW-1185">Reference proteome</keyword>
<organism evidence="6">
    <name type="scientific">Salvia splendens</name>
    <name type="common">Scarlet sage</name>
    <dbReference type="NCBI Taxonomy" id="180675"/>
    <lineage>
        <taxon>Eukaryota</taxon>
        <taxon>Viridiplantae</taxon>
        <taxon>Streptophyta</taxon>
        <taxon>Embryophyta</taxon>
        <taxon>Tracheophyta</taxon>
        <taxon>Spermatophyta</taxon>
        <taxon>Magnoliopsida</taxon>
        <taxon>eudicotyledons</taxon>
        <taxon>Gunneridae</taxon>
        <taxon>Pentapetalae</taxon>
        <taxon>asterids</taxon>
        <taxon>lamiids</taxon>
        <taxon>Lamiales</taxon>
        <taxon>Lamiaceae</taxon>
        <taxon>Nepetoideae</taxon>
        <taxon>Mentheae</taxon>
        <taxon>Salviinae</taxon>
        <taxon>Salvia</taxon>
        <taxon>Salvia subgen. Calosphace</taxon>
        <taxon>core Calosphace</taxon>
    </lineage>
</organism>
<feature type="region of interest" description="Disordered" evidence="4">
    <location>
        <begin position="388"/>
        <end position="435"/>
    </location>
</feature>
<evidence type="ECO:0000256" key="3">
    <source>
        <dbReference type="PROSITE-ProRule" id="PRU00708"/>
    </source>
</evidence>
<feature type="repeat" description="PPR" evidence="3">
    <location>
        <begin position="608"/>
        <end position="642"/>
    </location>
</feature>
<proteinExistence type="inferred from homology"/>
<name>A0A8X8YKQ6_SALSN</name>
<dbReference type="Gene3D" id="3.40.525.10">
    <property type="entry name" value="CRAL-TRIO lipid binding domain"/>
    <property type="match status" value="1"/>
</dbReference>
<dbReference type="NCBIfam" id="TIGR00756">
    <property type="entry name" value="PPR"/>
    <property type="match status" value="1"/>
</dbReference>
<evidence type="ECO:0000256" key="1">
    <source>
        <dbReference type="ARBA" id="ARBA00007626"/>
    </source>
</evidence>